<dbReference type="PANTHER" id="PTHR30629:SF2">
    <property type="entry name" value="PROPHAGE INTEGRASE INTS-RELATED"/>
    <property type="match status" value="1"/>
</dbReference>
<evidence type="ECO:0000256" key="2">
    <source>
        <dbReference type="ARBA" id="ARBA00022908"/>
    </source>
</evidence>
<reference evidence="6 7" key="1">
    <citation type="submission" date="2020-09" db="EMBL/GenBank/DDBJ databases">
        <title>Draft Genome Sequence of Aminobacter carboxidus type strain DSM 1086, a soil Gram-negative carboxydobacterium.</title>
        <authorList>
            <person name="Turrini P."/>
            <person name="Tescari M."/>
            <person name="Artuso I."/>
            <person name="Lugli G.A."/>
            <person name="Frangipani E."/>
            <person name="Ventura M."/>
            <person name="Visca P."/>
        </authorList>
    </citation>
    <scope>NUCLEOTIDE SEQUENCE [LARGE SCALE GENOMIC DNA]</scope>
    <source>
        <strain evidence="6 7">DSM 1086</strain>
    </source>
</reference>
<dbReference type="InterPro" id="IPR050808">
    <property type="entry name" value="Phage_Integrase"/>
</dbReference>
<protein>
    <submittedName>
        <fullName evidence="6">Tyrosine-type recombinase/integrase</fullName>
    </submittedName>
</protein>
<dbReference type="Gene3D" id="1.10.150.130">
    <property type="match status" value="1"/>
</dbReference>
<keyword evidence="7" id="KW-1185">Reference proteome</keyword>
<name>A0ABR9GWW3_9HYPH</name>
<dbReference type="InterPro" id="IPR011010">
    <property type="entry name" value="DNA_brk_join_enz"/>
</dbReference>
<dbReference type="SUPFAM" id="SSF56349">
    <property type="entry name" value="DNA breaking-rejoining enzymes"/>
    <property type="match status" value="1"/>
</dbReference>
<dbReference type="EMBL" id="JACZEP010000017">
    <property type="protein sequence ID" value="MBE1208173.1"/>
    <property type="molecule type" value="Genomic_DNA"/>
</dbReference>
<dbReference type="PROSITE" id="PS51898">
    <property type="entry name" value="TYR_RECOMBINASE"/>
    <property type="match status" value="1"/>
</dbReference>
<evidence type="ECO:0000259" key="5">
    <source>
        <dbReference type="PROSITE" id="PS51898"/>
    </source>
</evidence>
<organism evidence="6 7">
    <name type="scientific">Aminobacter carboxidus</name>
    <dbReference type="NCBI Taxonomy" id="376165"/>
    <lineage>
        <taxon>Bacteria</taxon>
        <taxon>Pseudomonadati</taxon>
        <taxon>Pseudomonadota</taxon>
        <taxon>Alphaproteobacteria</taxon>
        <taxon>Hyphomicrobiales</taxon>
        <taxon>Phyllobacteriaceae</taxon>
        <taxon>Aminobacter</taxon>
    </lineage>
</organism>
<evidence type="ECO:0000256" key="4">
    <source>
        <dbReference type="ARBA" id="ARBA00023172"/>
    </source>
</evidence>
<dbReference type="InterPro" id="IPR013762">
    <property type="entry name" value="Integrase-like_cat_sf"/>
</dbReference>
<evidence type="ECO:0000256" key="3">
    <source>
        <dbReference type="ARBA" id="ARBA00023125"/>
    </source>
</evidence>
<dbReference type="Proteomes" id="UP000598227">
    <property type="component" value="Unassembled WGS sequence"/>
</dbReference>
<sequence length="378" mass="43078">MIVSLKLKNVCREVDRHQTVRYYYRKKPGPRIVLKGEFGSDEFLQSYQDAKAGLLRPAPRFTTAKLAEVRKNTLRWLCMTYFESANFRLLGKDTQRVRRQILEHCLEEPVEPGSEVLFSEFPLERLSPKAIKALRDRKLDLPEAANGRVKALRQVFAFAVEEEGENGDSLMERNPAKDVGYLDSNNPDGFHSWSIEEVRQYEAKHPIGTKARLALALLLFTMQRRSDVILFGKQHVRINPDPQEDEFERTLVFTQFKGRKRNPVTLDVPVIPHLWEIVEKSPIGDLTFLVTAFGRGFTSAGFGNKMRQWCDEAKLPQCSAHGLRKAGLSVLAELGCSTKQIMSISGHQTEKEVTRYTRSADQKKLATAAMTKLARNRA</sequence>
<keyword evidence="3" id="KW-0238">DNA-binding</keyword>
<keyword evidence="4" id="KW-0233">DNA recombination</keyword>
<comment type="caution">
    <text evidence="6">The sequence shown here is derived from an EMBL/GenBank/DDBJ whole genome shotgun (WGS) entry which is preliminary data.</text>
</comment>
<gene>
    <name evidence="6" type="ORF">IHE39_28160</name>
</gene>
<proteinExistence type="inferred from homology"/>
<keyword evidence="2" id="KW-0229">DNA integration</keyword>
<dbReference type="InterPro" id="IPR010998">
    <property type="entry name" value="Integrase_recombinase_N"/>
</dbReference>
<dbReference type="Pfam" id="PF00589">
    <property type="entry name" value="Phage_integrase"/>
    <property type="match status" value="1"/>
</dbReference>
<dbReference type="InterPro" id="IPR002104">
    <property type="entry name" value="Integrase_catalytic"/>
</dbReference>
<feature type="domain" description="Tyr recombinase" evidence="5">
    <location>
        <begin position="185"/>
        <end position="370"/>
    </location>
</feature>
<comment type="similarity">
    <text evidence="1">Belongs to the 'phage' integrase family.</text>
</comment>
<dbReference type="PANTHER" id="PTHR30629">
    <property type="entry name" value="PROPHAGE INTEGRASE"/>
    <property type="match status" value="1"/>
</dbReference>
<evidence type="ECO:0000256" key="1">
    <source>
        <dbReference type="ARBA" id="ARBA00008857"/>
    </source>
</evidence>
<evidence type="ECO:0000313" key="7">
    <source>
        <dbReference type="Proteomes" id="UP000598227"/>
    </source>
</evidence>
<dbReference type="Gene3D" id="1.10.443.10">
    <property type="entry name" value="Intergrase catalytic core"/>
    <property type="match status" value="1"/>
</dbReference>
<accession>A0ABR9GWW3</accession>
<evidence type="ECO:0000313" key="6">
    <source>
        <dbReference type="EMBL" id="MBE1208173.1"/>
    </source>
</evidence>